<keyword evidence="2 4" id="KW-0863">Zinc-finger</keyword>
<dbReference type="InterPro" id="IPR002893">
    <property type="entry name" value="Znf_MYND"/>
</dbReference>
<reference evidence="6 7" key="1">
    <citation type="submission" date="2016-12" db="EMBL/GenBank/DDBJ databases">
        <title>The genomes of Aspergillus section Nigri reveals drivers in fungal speciation.</title>
        <authorList>
            <consortium name="DOE Joint Genome Institute"/>
            <person name="Vesth T.C."/>
            <person name="Nybo J."/>
            <person name="Theobald S."/>
            <person name="Brandl J."/>
            <person name="Frisvad J.C."/>
            <person name="Nielsen K.F."/>
            <person name="Lyhne E.K."/>
            <person name="Kogle M.E."/>
            <person name="Kuo A."/>
            <person name="Riley R."/>
            <person name="Clum A."/>
            <person name="Nolan M."/>
            <person name="Lipzen A."/>
            <person name="Salamov A."/>
            <person name="Henrissat B."/>
            <person name="Wiebenga A."/>
            <person name="De Vries R.P."/>
            <person name="Grigoriev I.V."/>
            <person name="Mortensen U.H."/>
            <person name="Andersen M.R."/>
            <person name="Baker S.E."/>
        </authorList>
    </citation>
    <scope>NUCLEOTIDE SEQUENCE [LARGE SCALE GENOMIC DNA]</scope>
    <source>
        <strain evidence="6 7">JOP 1030-1</strain>
    </source>
</reference>
<evidence type="ECO:0000313" key="7">
    <source>
        <dbReference type="Proteomes" id="UP000248349"/>
    </source>
</evidence>
<keyword evidence="3" id="KW-0862">Zinc</keyword>
<dbReference type="PROSITE" id="PS50865">
    <property type="entry name" value="ZF_MYND_2"/>
    <property type="match status" value="1"/>
</dbReference>
<dbReference type="RefSeq" id="XP_025432620.1">
    <property type="nucleotide sequence ID" value="XM_025578037.1"/>
</dbReference>
<dbReference type="GO" id="GO:0008270">
    <property type="term" value="F:zinc ion binding"/>
    <property type="evidence" value="ECO:0007669"/>
    <property type="project" value="UniProtKB-KW"/>
</dbReference>
<dbReference type="Pfam" id="PF01753">
    <property type="entry name" value="zf-MYND"/>
    <property type="match status" value="1"/>
</dbReference>
<dbReference type="Proteomes" id="UP000248349">
    <property type="component" value="Unassembled WGS sequence"/>
</dbReference>
<sequence length="226" mass="25014">MADPEVACSVCARKASHEGARCKTQWYCSRDCQKVDWKTHKKGCGQHASSSTAQLAQFEASRPKNLSDFIEKPFTALQNKTWLHNRHEADVYQLLIDCYRLRMDDQYKFQGEVDPDSIYSGEGGPAGGESVLPAWWSETKAEDCVAFGLKSRSEWSSLACAVEKSEVIEHYGDPTFPMQLRMLGEQIYGTGPGDMMGGSGSGAMMLSMMVMKENGDINVGLLNTAF</sequence>
<evidence type="ECO:0000256" key="3">
    <source>
        <dbReference type="ARBA" id="ARBA00022833"/>
    </source>
</evidence>
<keyword evidence="1" id="KW-0479">Metal-binding</keyword>
<evidence type="ECO:0000259" key="5">
    <source>
        <dbReference type="PROSITE" id="PS50865"/>
    </source>
</evidence>
<name>A0A319A3B5_9EURO</name>
<dbReference type="Gene3D" id="6.10.140.2220">
    <property type="match status" value="1"/>
</dbReference>
<accession>A0A319A3B5</accession>
<dbReference type="STRING" id="1450539.A0A319A3B5"/>
<dbReference type="SUPFAM" id="SSF144232">
    <property type="entry name" value="HIT/MYND zinc finger-like"/>
    <property type="match status" value="1"/>
</dbReference>
<gene>
    <name evidence="6" type="ORF">BP01DRAFT_390875</name>
</gene>
<protein>
    <recommendedName>
        <fullName evidence="5">MYND-type domain-containing protein</fullName>
    </recommendedName>
</protein>
<keyword evidence="7" id="KW-1185">Reference proteome</keyword>
<evidence type="ECO:0000256" key="2">
    <source>
        <dbReference type="ARBA" id="ARBA00022771"/>
    </source>
</evidence>
<organism evidence="6 7">
    <name type="scientific">Aspergillus saccharolyticus JOP 1030-1</name>
    <dbReference type="NCBI Taxonomy" id="1450539"/>
    <lineage>
        <taxon>Eukaryota</taxon>
        <taxon>Fungi</taxon>
        <taxon>Dikarya</taxon>
        <taxon>Ascomycota</taxon>
        <taxon>Pezizomycotina</taxon>
        <taxon>Eurotiomycetes</taxon>
        <taxon>Eurotiomycetidae</taxon>
        <taxon>Eurotiales</taxon>
        <taxon>Aspergillaceae</taxon>
        <taxon>Aspergillus</taxon>
        <taxon>Aspergillus subgen. Circumdati</taxon>
    </lineage>
</organism>
<evidence type="ECO:0000256" key="4">
    <source>
        <dbReference type="PROSITE-ProRule" id="PRU00134"/>
    </source>
</evidence>
<dbReference type="AlphaFoldDB" id="A0A319A3B5"/>
<dbReference type="EMBL" id="KZ821227">
    <property type="protein sequence ID" value="PYH46638.1"/>
    <property type="molecule type" value="Genomic_DNA"/>
</dbReference>
<evidence type="ECO:0000256" key="1">
    <source>
        <dbReference type="ARBA" id="ARBA00022723"/>
    </source>
</evidence>
<dbReference type="GeneID" id="37079266"/>
<feature type="domain" description="MYND-type" evidence="5">
    <location>
        <begin position="8"/>
        <end position="44"/>
    </location>
</feature>
<proteinExistence type="predicted"/>
<evidence type="ECO:0000313" key="6">
    <source>
        <dbReference type="EMBL" id="PYH46638.1"/>
    </source>
</evidence>
<dbReference type="OrthoDB" id="432970at2759"/>